<dbReference type="InterPro" id="IPR000843">
    <property type="entry name" value="HTH_LacI"/>
</dbReference>
<dbReference type="Proteomes" id="UP000564644">
    <property type="component" value="Unassembled WGS sequence"/>
</dbReference>
<keyword evidence="4" id="KW-0804">Transcription</keyword>
<dbReference type="InterPro" id="IPR046335">
    <property type="entry name" value="LacI/GalR-like_sensor"/>
</dbReference>
<evidence type="ECO:0000313" key="7">
    <source>
        <dbReference type="Proteomes" id="UP000564644"/>
    </source>
</evidence>
<organism evidence="6 7">
    <name type="scientific">Cohnella zeiphila</name>
    <dbReference type="NCBI Taxonomy" id="2761120"/>
    <lineage>
        <taxon>Bacteria</taxon>
        <taxon>Bacillati</taxon>
        <taxon>Bacillota</taxon>
        <taxon>Bacilli</taxon>
        <taxon>Bacillales</taxon>
        <taxon>Paenibacillaceae</taxon>
        <taxon>Cohnella</taxon>
    </lineage>
</organism>
<dbReference type="EMBL" id="JACJVO010000021">
    <property type="protein sequence ID" value="MBB6732603.1"/>
    <property type="molecule type" value="Genomic_DNA"/>
</dbReference>
<keyword evidence="7" id="KW-1185">Reference proteome</keyword>
<keyword evidence="2" id="KW-0805">Transcription regulation</keyword>
<dbReference type="CDD" id="cd06267">
    <property type="entry name" value="PBP1_LacI_sugar_binding-like"/>
    <property type="match status" value="1"/>
</dbReference>
<feature type="domain" description="HTH lacI-type" evidence="5">
    <location>
        <begin position="2"/>
        <end position="56"/>
    </location>
</feature>
<dbReference type="InterPro" id="IPR010982">
    <property type="entry name" value="Lambda_DNA-bd_dom_sf"/>
</dbReference>
<dbReference type="AlphaFoldDB" id="A0A7X0SRM3"/>
<dbReference type="PROSITE" id="PS50932">
    <property type="entry name" value="HTH_LACI_2"/>
    <property type="match status" value="1"/>
</dbReference>
<proteinExistence type="predicted"/>
<dbReference type="Gene3D" id="1.10.260.40">
    <property type="entry name" value="lambda repressor-like DNA-binding domains"/>
    <property type="match status" value="1"/>
</dbReference>
<evidence type="ECO:0000256" key="4">
    <source>
        <dbReference type="ARBA" id="ARBA00023163"/>
    </source>
</evidence>
<reference evidence="6 7" key="1">
    <citation type="submission" date="2020-08" db="EMBL/GenBank/DDBJ databases">
        <title>Cohnella phylogeny.</title>
        <authorList>
            <person name="Dunlap C."/>
        </authorList>
    </citation>
    <scope>NUCLEOTIDE SEQUENCE [LARGE SCALE GENOMIC DNA]</scope>
    <source>
        <strain evidence="6 7">CBP 2801</strain>
    </source>
</reference>
<comment type="caution">
    <text evidence="6">The sequence shown here is derived from an EMBL/GenBank/DDBJ whole genome shotgun (WGS) entry which is preliminary data.</text>
</comment>
<name>A0A7X0SRM3_9BACL</name>
<sequence>MVKLKDIAERAGVSMMTVTHALRGTGRMSDDTRRLIREIADELHYLPNEVARGLRSKETKTIAFIVRHLSNPHFALMAEAVEETAWKAGYRVYLCQSSDRLDREAEYVRTAISSKVDGIVMTPVQEEDNRHLQLLRKQGIPYVTIGHRPDPDSAPGDHVVTDNRQKAAELAAHMVRQGHRRIAVADSRNNSVIMERTEGFVEELRRAGCFEERLRIPEKNGRLLIEEILERGRPYPTAMLLTHPFGAIEAIEELRRRGMQVPDHLALACFDDFPMLARIQPLLTVMSQDSAGMGSFAVELLLKRIREGIPSAFETIVVPAQLTVRQSCRLPNRELQADKEER</sequence>
<dbReference type="Pfam" id="PF00356">
    <property type="entry name" value="LacI"/>
    <property type="match status" value="1"/>
</dbReference>
<evidence type="ECO:0000313" key="6">
    <source>
        <dbReference type="EMBL" id="MBB6732603.1"/>
    </source>
</evidence>
<dbReference type="Gene3D" id="3.40.50.2300">
    <property type="match status" value="2"/>
</dbReference>
<evidence type="ECO:0000259" key="5">
    <source>
        <dbReference type="PROSITE" id="PS50932"/>
    </source>
</evidence>
<keyword evidence="1" id="KW-0678">Repressor</keyword>
<evidence type="ECO:0000256" key="2">
    <source>
        <dbReference type="ARBA" id="ARBA00023015"/>
    </source>
</evidence>
<dbReference type="SUPFAM" id="SSF47413">
    <property type="entry name" value="lambda repressor-like DNA-binding domains"/>
    <property type="match status" value="1"/>
</dbReference>
<dbReference type="Pfam" id="PF13377">
    <property type="entry name" value="Peripla_BP_3"/>
    <property type="match status" value="1"/>
</dbReference>
<dbReference type="PANTHER" id="PTHR30146:SF148">
    <property type="entry name" value="HTH-TYPE TRANSCRIPTIONAL REPRESSOR PURR-RELATED"/>
    <property type="match status" value="1"/>
</dbReference>
<evidence type="ECO:0000256" key="1">
    <source>
        <dbReference type="ARBA" id="ARBA00022491"/>
    </source>
</evidence>
<dbReference type="InterPro" id="IPR028082">
    <property type="entry name" value="Peripla_BP_I"/>
</dbReference>
<protein>
    <submittedName>
        <fullName evidence="6">LacI family DNA-binding transcriptional regulator</fullName>
    </submittedName>
</protein>
<dbReference type="PANTHER" id="PTHR30146">
    <property type="entry name" value="LACI-RELATED TRANSCRIPTIONAL REPRESSOR"/>
    <property type="match status" value="1"/>
</dbReference>
<evidence type="ECO:0000256" key="3">
    <source>
        <dbReference type="ARBA" id="ARBA00023125"/>
    </source>
</evidence>
<dbReference type="RefSeq" id="WP_185130270.1">
    <property type="nucleotide sequence ID" value="NZ_JACJVO010000021.1"/>
</dbReference>
<keyword evidence="3 6" id="KW-0238">DNA-binding</keyword>
<dbReference type="CDD" id="cd01392">
    <property type="entry name" value="HTH_LacI"/>
    <property type="match status" value="1"/>
</dbReference>
<gene>
    <name evidence="6" type="ORF">H7C18_16900</name>
</gene>
<dbReference type="SUPFAM" id="SSF53822">
    <property type="entry name" value="Periplasmic binding protein-like I"/>
    <property type="match status" value="1"/>
</dbReference>
<dbReference type="SMART" id="SM00354">
    <property type="entry name" value="HTH_LACI"/>
    <property type="match status" value="1"/>
</dbReference>
<dbReference type="GO" id="GO:0003700">
    <property type="term" value="F:DNA-binding transcription factor activity"/>
    <property type="evidence" value="ECO:0007669"/>
    <property type="project" value="TreeGrafter"/>
</dbReference>
<accession>A0A7X0SRM3</accession>
<dbReference type="PROSITE" id="PS00356">
    <property type="entry name" value="HTH_LACI_1"/>
    <property type="match status" value="1"/>
</dbReference>
<dbReference type="GO" id="GO:0000976">
    <property type="term" value="F:transcription cis-regulatory region binding"/>
    <property type="evidence" value="ECO:0007669"/>
    <property type="project" value="TreeGrafter"/>
</dbReference>